<reference evidence="3" key="1">
    <citation type="submission" date="2016-06" db="UniProtKB">
        <authorList>
            <consortium name="WormBaseParasite"/>
        </authorList>
    </citation>
    <scope>IDENTIFICATION</scope>
</reference>
<dbReference type="EMBL" id="UZAM01006887">
    <property type="protein sequence ID" value="VDO94908.1"/>
    <property type="molecule type" value="Genomic_DNA"/>
</dbReference>
<organism evidence="3">
    <name type="scientific">Soboliphyme baturini</name>
    <dbReference type="NCBI Taxonomy" id="241478"/>
    <lineage>
        <taxon>Eukaryota</taxon>
        <taxon>Metazoa</taxon>
        <taxon>Ecdysozoa</taxon>
        <taxon>Nematoda</taxon>
        <taxon>Enoplea</taxon>
        <taxon>Dorylaimia</taxon>
        <taxon>Dioctophymatida</taxon>
        <taxon>Dioctophymatoidea</taxon>
        <taxon>Soboliphymatidae</taxon>
        <taxon>Soboliphyme</taxon>
    </lineage>
</organism>
<proteinExistence type="predicted"/>
<evidence type="ECO:0000313" key="1">
    <source>
        <dbReference type="EMBL" id="VDO94908.1"/>
    </source>
</evidence>
<name>A0A183IDC2_9BILA</name>
<reference evidence="1 2" key="2">
    <citation type="submission" date="2018-11" db="EMBL/GenBank/DDBJ databases">
        <authorList>
            <consortium name="Pathogen Informatics"/>
        </authorList>
    </citation>
    <scope>NUCLEOTIDE SEQUENCE [LARGE SCALE GENOMIC DNA]</scope>
</reference>
<protein>
    <submittedName>
        <fullName evidence="3">Metallophos_2 domain-containing protein</fullName>
    </submittedName>
</protein>
<evidence type="ECO:0000313" key="3">
    <source>
        <dbReference type="WBParaSite" id="SBAD_0000169001-mRNA-1"/>
    </source>
</evidence>
<accession>A0A183IDC2</accession>
<dbReference type="Proteomes" id="UP000270296">
    <property type="component" value="Unassembled WGS sequence"/>
</dbReference>
<gene>
    <name evidence="1" type="ORF">SBAD_LOCUS1616</name>
</gene>
<sequence>MVVLISHSHRDLLLRFACEERRRISSRGCLCDANVLSSTGFGTGYESFELVACLFDGDMYSPYHRAVMGSCGIF</sequence>
<evidence type="ECO:0000313" key="2">
    <source>
        <dbReference type="Proteomes" id="UP000270296"/>
    </source>
</evidence>
<dbReference type="AlphaFoldDB" id="A0A183IDC2"/>
<dbReference type="WBParaSite" id="SBAD_0000169001-mRNA-1">
    <property type="protein sequence ID" value="SBAD_0000169001-mRNA-1"/>
    <property type="gene ID" value="SBAD_0000169001"/>
</dbReference>
<keyword evidence="2" id="KW-1185">Reference proteome</keyword>